<accession>A0ACC1YQC7</accession>
<comment type="caution">
    <text evidence="1">The sequence shown here is derived from an EMBL/GenBank/DDBJ whole genome shotgun (WGS) entry which is preliminary data.</text>
</comment>
<gene>
    <name evidence="1" type="ORF">OWV82_004489</name>
</gene>
<reference evidence="1 2" key="1">
    <citation type="journal article" date="2023" name="Science">
        <title>Complex scaffold remodeling in plant triterpene biosynthesis.</title>
        <authorList>
            <person name="De La Pena R."/>
            <person name="Hodgson H."/>
            <person name="Liu J.C."/>
            <person name="Stephenson M.J."/>
            <person name="Martin A.C."/>
            <person name="Owen C."/>
            <person name="Harkess A."/>
            <person name="Leebens-Mack J."/>
            <person name="Jimenez L.E."/>
            <person name="Osbourn A."/>
            <person name="Sattely E.S."/>
        </authorList>
    </citation>
    <scope>NUCLEOTIDE SEQUENCE [LARGE SCALE GENOMIC DNA]</scope>
    <source>
        <strain evidence="2">cv. JPN11</strain>
        <tissue evidence="1">Leaf</tissue>
    </source>
</reference>
<dbReference type="Proteomes" id="UP001164539">
    <property type="component" value="Chromosome 2"/>
</dbReference>
<name>A0ACC1YQC7_MELAZ</name>
<protein>
    <submittedName>
        <fullName evidence="1">Uncharacterized protein</fullName>
    </submittedName>
</protein>
<proteinExistence type="predicted"/>
<organism evidence="1 2">
    <name type="scientific">Melia azedarach</name>
    <name type="common">Chinaberry tree</name>
    <dbReference type="NCBI Taxonomy" id="155640"/>
    <lineage>
        <taxon>Eukaryota</taxon>
        <taxon>Viridiplantae</taxon>
        <taxon>Streptophyta</taxon>
        <taxon>Embryophyta</taxon>
        <taxon>Tracheophyta</taxon>
        <taxon>Spermatophyta</taxon>
        <taxon>Magnoliopsida</taxon>
        <taxon>eudicotyledons</taxon>
        <taxon>Gunneridae</taxon>
        <taxon>Pentapetalae</taxon>
        <taxon>rosids</taxon>
        <taxon>malvids</taxon>
        <taxon>Sapindales</taxon>
        <taxon>Meliaceae</taxon>
        <taxon>Melia</taxon>
    </lineage>
</organism>
<evidence type="ECO:0000313" key="1">
    <source>
        <dbReference type="EMBL" id="KAJ4725651.1"/>
    </source>
</evidence>
<evidence type="ECO:0000313" key="2">
    <source>
        <dbReference type="Proteomes" id="UP001164539"/>
    </source>
</evidence>
<dbReference type="EMBL" id="CM051395">
    <property type="protein sequence ID" value="KAJ4725651.1"/>
    <property type="molecule type" value="Genomic_DNA"/>
</dbReference>
<keyword evidence="2" id="KW-1185">Reference proteome</keyword>
<sequence>MASKDIEGGSVSEIVHEERGCAKSMGKASKERTVSKDMVTSFEARLAKLELSLGDIHERLDALDDQVGDRETDAVAAVIEGRLQQTFDTFAESMRQAMDEFKEMVTTKASPKGETSKAKAVTKLQPGKTLKYVVANINGVSFKALIDSGANQCLVAETLAKRLGLLRSKEPGWVKVVDQPPRPICGVARGVPMKIGTWQGKVDVNIVPMGDFQFVLGDEFIDRMLPFTFTDDGCMEFKDAGMMHKVPVERIQVGVRVLSALQVARGVKKGEETFLTILLERIKEGLAHDAFAKSLMELAQAGKTRRFWAENGFLCTVGDRIFIPKWGNLRRDLLKECHDSKWAGHPGIHRTLALVEDAYYWPRMRDDVEAYVRTCLVCAVSGPDPNPSWSPRRILPPARALPPRARELHPRALSVAP</sequence>